<dbReference type="SUPFAM" id="SSF54523">
    <property type="entry name" value="Pili subunits"/>
    <property type="match status" value="1"/>
</dbReference>
<dbReference type="InterPro" id="IPR012902">
    <property type="entry name" value="N_methyl_site"/>
</dbReference>
<dbReference type="InterPro" id="IPR013545">
    <property type="entry name" value="T2SS_protein-GspG_C"/>
</dbReference>
<comment type="similarity">
    <text evidence="2">Belongs to the GSP G family.</text>
</comment>
<dbReference type="PANTHER" id="PTHR30093:SF45">
    <property type="entry name" value="TYPE II SECRETION SYSTEM CORE PROTEIN G"/>
    <property type="match status" value="1"/>
</dbReference>
<evidence type="ECO:0000256" key="5">
    <source>
        <dbReference type="ARBA" id="ARBA00022481"/>
    </source>
</evidence>
<evidence type="ECO:0000256" key="2">
    <source>
        <dbReference type="ARBA" id="ARBA00009984"/>
    </source>
</evidence>
<dbReference type="InterPro" id="IPR045584">
    <property type="entry name" value="Pilin-like"/>
</dbReference>
<dbReference type="Gene3D" id="3.30.700.10">
    <property type="entry name" value="Glycoprotein, Type 4 Pilin"/>
    <property type="match status" value="1"/>
</dbReference>
<reference evidence="12 13" key="1">
    <citation type="submission" date="2024-01" db="EMBL/GenBank/DDBJ databases">
        <title>Uliginosibacterium soil sp. nov.</title>
        <authorList>
            <person name="Lv Y."/>
        </authorList>
    </citation>
    <scope>NUCLEOTIDE SEQUENCE [LARGE SCALE GENOMIC DNA]</scope>
    <source>
        <strain evidence="12 13">H3</strain>
    </source>
</reference>
<evidence type="ECO:0000256" key="9">
    <source>
        <dbReference type="ARBA" id="ARBA00023136"/>
    </source>
</evidence>
<keyword evidence="7 10" id="KW-0812">Transmembrane</keyword>
<dbReference type="InterPro" id="IPR010054">
    <property type="entry name" value="Type2_sec_GspG"/>
</dbReference>
<comment type="subcellular location">
    <subcellularLocation>
        <location evidence="1">Cell inner membrane</location>
        <topology evidence="1">Single-pass membrane protein</topology>
    </subcellularLocation>
</comment>
<dbReference type="EMBL" id="JAYXHS010000002">
    <property type="protein sequence ID" value="MEC5386769.1"/>
    <property type="molecule type" value="Genomic_DNA"/>
</dbReference>
<dbReference type="PRINTS" id="PR00813">
    <property type="entry name" value="BCTERIALGSPG"/>
</dbReference>
<comment type="caution">
    <text evidence="12">The sequence shown here is derived from an EMBL/GenBank/DDBJ whole genome shotgun (WGS) entry which is preliminary data.</text>
</comment>
<keyword evidence="5" id="KW-0488">Methylation</keyword>
<dbReference type="NCBIfam" id="TIGR02532">
    <property type="entry name" value="IV_pilin_GFxxxE"/>
    <property type="match status" value="1"/>
</dbReference>
<keyword evidence="8 10" id="KW-1133">Transmembrane helix</keyword>
<keyword evidence="4" id="KW-1003">Cell membrane</keyword>
<evidence type="ECO:0000256" key="6">
    <source>
        <dbReference type="ARBA" id="ARBA00022519"/>
    </source>
</evidence>
<keyword evidence="6" id="KW-0997">Cell inner membrane</keyword>
<protein>
    <recommendedName>
        <fullName evidence="3">Type II secretion system core protein G</fullName>
    </recommendedName>
</protein>
<keyword evidence="13" id="KW-1185">Reference proteome</keyword>
<evidence type="ECO:0000256" key="4">
    <source>
        <dbReference type="ARBA" id="ARBA00022475"/>
    </source>
</evidence>
<evidence type="ECO:0000313" key="12">
    <source>
        <dbReference type="EMBL" id="MEC5386769.1"/>
    </source>
</evidence>
<evidence type="ECO:0000256" key="8">
    <source>
        <dbReference type="ARBA" id="ARBA00022989"/>
    </source>
</evidence>
<dbReference type="Pfam" id="PF08334">
    <property type="entry name" value="T2SSG"/>
    <property type="match status" value="1"/>
</dbReference>
<dbReference type="NCBIfam" id="TIGR01710">
    <property type="entry name" value="typeII_sec_gspG"/>
    <property type="match status" value="1"/>
</dbReference>
<evidence type="ECO:0000259" key="11">
    <source>
        <dbReference type="Pfam" id="PF08334"/>
    </source>
</evidence>
<evidence type="ECO:0000256" key="3">
    <source>
        <dbReference type="ARBA" id="ARBA00020042"/>
    </source>
</evidence>
<evidence type="ECO:0000256" key="10">
    <source>
        <dbReference type="SAM" id="Phobius"/>
    </source>
</evidence>
<proteinExistence type="inferred from homology"/>
<dbReference type="PANTHER" id="PTHR30093">
    <property type="entry name" value="GENERAL SECRETION PATHWAY PROTEIN G"/>
    <property type="match status" value="1"/>
</dbReference>
<organism evidence="12 13">
    <name type="scientific">Uliginosibacterium silvisoli</name>
    <dbReference type="NCBI Taxonomy" id="3114758"/>
    <lineage>
        <taxon>Bacteria</taxon>
        <taxon>Pseudomonadati</taxon>
        <taxon>Pseudomonadota</taxon>
        <taxon>Betaproteobacteria</taxon>
        <taxon>Rhodocyclales</taxon>
        <taxon>Zoogloeaceae</taxon>
        <taxon>Uliginosibacterium</taxon>
    </lineage>
</organism>
<dbReference type="RefSeq" id="WP_327599728.1">
    <property type="nucleotide sequence ID" value="NZ_JAYXHS010000002.1"/>
</dbReference>
<accession>A0ABU6K4C3</accession>
<feature type="domain" description="Type II secretion system protein GspG C-terminal" evidence="11">
    <location>
        <begin position="43"/>
        <end position="147"/>
    </location>
</feature>
<evidence type="ECO:0000256" key="1">
    <source>
        <dbReference type="ARBA" id="ARBA00004377"/>
    </source>
</evidence>
<gene>
    <name evidence="12" type="primary">gspG</name>
    <name evidence="12" type="ORF">VVD49_13625</name>
</gene>
<keyword evidence="9 10" id="KW-0472">Membrane</keyword>
<feature type="transmembrane region" description="Helical" evidence="10">
    <location>
        <begin position="21"/>
        <end position="39"/>
    </location>
</feature>
<evidence type="ECO:0000313" key="13">
    <source>
        <dbReference type="Proteomes" id="UP001331561"/>
    </source>
</evidence>
<evidence type="ECO:0000256" key="7">
    <source>
        <dbReference type="ARBA" id="ARBA00022692"/>
    </source>
</evidence>
<name>A0ABU6K4C3_9RHOO</name>
<dbReference type="Pfam" id="PF07963">
    <property type="entry name" value="N_methyl"/>
    <property type="match status" value="1"/>
</dbReference>
<dbReference type="InterPro" id="IPR000983">
    <property type="entry name" value="Bac_GSPG_pilin"/>
</dbReference>
<sequence length="147" mass="16120">MTTRTVRHRRDTAHRIAGFTLLELLVVMVIIGLLAGYVGPKFFAHIGKAEVKTARAQLDSLEKALDAYRLDVGSYPTTEQGLASLVTAPGDVPQWKGPYLKKGVPEDPWHHPYQYKAPGEHGEFDLLSLGKDGQPGGTGEAEDIVNW</sequence>
<dbReference type="Proteomes" id="UP001331561">
    <property type="component" value="Unassembled WGS sequence"/>
</dbReference>